<evidence type="ECO:0000313" key="6">
    <source>
        <dbReference type="Proteomes" id="UP000540787"/>
    </source>
</evidence>
<evidence type="ECO:0000256" key="2">
    <source>
        <dbReference type="ARBA" id="ARBA00022723"/>
    </source>
</evidence>
<dbReference type="InterPro" id="IPR011057">
    <property type="entry name" value="Mss4-like_sf"/>
</dbReference>
<name>A0A7W9X566_9BURK</name>
<dbReference type="AlphaFoldDB" id="A0A7W9X566"/>
<comment type="caution">
    <text evidence="5">The sequence shown here is derived from an EMBL/GenBank/DDBJ whole genome shotgun (WGS) entry which is preliminary data.</text>
</comment>
<dbReference type="PROSITE" id="PS51891">
    <property type="entry name" value="CENP_V_GFA"/>
    <property type="match status" value="1"/>
</dbReference>
<dbReference type="Proteomes" id="UP000540787">
    <property type="component" value="Unassembled WGS sequence"/>
</dbReference>
<feature type="domain" description="CENP-V/GFA" evidence="4">
    <location>
        <begin position="4"/>
        <end position="120"/>
    </location>
</feature>
<keyword evidence="6" id="KW-1185">Reference proteome</keyword>
<dbReference type="PANTHER" id="PTHR28620:SF1">
    <property type="entry name" value="CENP-V_GFA DOMAIN-CONTAINING PROTEIN"/>
    <property type="match status" value="1"/>
</dbReference>
<keyword evidence="3" id="KW-0862">Zinc</keyword>
<sequence length="129" mass="14085">MTTFHGSCHCGSVRYEADIDLAAGTVKCNCSICTKLRFWAFIVAPTAFHLLQGQETLRDYRFGAQRDGHAFCSVCGIHVFTTVAAGPFVAVTVASLDDLPVDALMAAPVRYIDGRNDNWHTAPAEVRHL</sequence>
<proteinExistence type="inferred from homology"/>
<evidence type="ECO:0000313" key="5">
    <source>
        <dbReference type="EMBL" id="MBB6136399.1"/>
    </source>
</evidence>
<comment type="similarity">
    <text evidence="1">Belongs to the Gfa family.</text>
</comment>
<dbReference type="PANTHER" id="PTHR28620">
    <property type="entry name" value="CENTROMERE PROTEIN V"/>
    <property type="match status" value="1"/>
</dbReference>
<dbReference type="InterPro" id="IPR006913">
    <property type="entry name" value="CENP-V/GFA"/>
</dbReference>
<dbReference type="GO" id="GO:0046872">
    <property type="term" value="F:metal ion binding"/>
    <property type="evidence" value="ECO:0007669"/>
    <property type="project" value="UniProtKB-KW"/>
</dbReference>
<evidence type="ECO:0000256" key="1">
    <source>
        <dbReference type="ARBA" id="ARBA00005495"/>
    </source>
</evidence>
<dbReference type="Gene3D" id="2.170.150.70">
    <property type="match status" value="1"/>
</dbReference>
<dbReference type="EMBL" id="JACHBX010000006">
    <property type="protein sequence ID" value="MBB6136399.1"/>
    <property type="molecule type" value="Genomic_DNA"/>
</dbReference>
<accession>A0A7W9X566</accession>
<evidence type="ECO:0000259" key="4">
    <source>
        <dbReference type="PROSITE" id="PS51891"/>
    </source>
</evidence>
<dbReference type="RefSeq" id="WP_183558032.1">
    <property type="nucleotide sequence ID" value="NZ_JACHBX010000006.1"/>
</dbReference>
<reference evidence="5 6" key="1">
    <citation type="submission" date="2020-08" db="EMBL/GenBank/DDBJ databases">
        <title>The Agave Microbiome: Exploring the role of microbial communities in plant adaptations to desert environments.</title>
        <authorList>
            <person name="Partida-Martinez L.P."/>
        </authorList>
    </citation>
    <scope>NUCLEOTIDE SEQUENCE [LARGE SCALE GENOMIC DNA]</scope>
    <source>
        <strain evidence="5 6">AT3.2</strain>
    </source>
</reference>
<evidence type="ECO:0000256" key="3">
    <source>
        <dbReference type="ARBA" id="ARBA00022833"/>
    </source>
</evidence>
<dbReference type="GO" id="GO:0016846">
    <property type="term" value="F:carbon-sulfur lyase activity"/>
    <property type="evidence" value="ECO:0007669"/>
    <property type="project" value="InterPro"/>
</dbReference>
<organism evidence="5 6">
    <name type="scientific">Massilia aurea</name>
    <dbReference type="NCBI Taxonomy" id="373040"/>
    <lineage>
        <taxon>Bacteria</taxon>
        <taxon>Pseudomonadati</taxon>
        <taxon>Pseudomonadota</taxon>
        <taxon>Betaproteobacteria</taxon>
        <taxon>Burkholderiales</taxon>
        <taxon>Oxalobacteraceae</taxon>
        <taxon>Telluria group</taxon>
        <taxon>Massilia</taxon>
    </lineage>
</organism>
<protein>
    <recommendedName>
        <fullName evidence="4">CENP-V/GFA domain-containing protein</fullName>
    </recommendedName>
</protein>
<dbReference type="InterPro" id="IPR052355">
    <property type="entry name" value="CENP-V-like"/>
</dbReference>
<dbReference type="SUPFAM" id="SSF51316">
    <property type="entry name" value="Mss4-like"/>
    <property type="match status" value="1"/>
</dbReference>
<gene>
    <name evidence="5" type="ORF">HD842_004577</name>
</gene>
<keyword evidence="2" id="KW-0479">Metal-binding</keyword>
<dbReference type="Pfam" id="PF04828">
    <property type="entry name" value="GFA"/>
    <property type="match status" value="1"/>
</dbReference>